<dbReference type="PANTHER" id="PTHR43163:SF6">
    <property type="entry name" value="DIPEPTIDE TRANSPORT SYSTEM PERMEASE PROTEIN DPPB-RELATED"/>
    <property type="match status" value="1"/>
</dbReference>
<dbReference type="Proteomes" id="UP000256514">
    <property type="component" value="Unassembled WGS sequence"/>
</dbReference>
<reference evidence="9 10" key="1">
    <citation type="submission" date="2018-04" db="EMBL/GenBank/DDBJ databases">
        <title>Novel Campyloabacter and Helicobacter Species and Strains.</title>
        <authorList>
            <person name="Mannion A.J."/>
            <person name="Shen Z."/>
            <person name="Fox J.G."/>
        </authorList>
    </citation>
    <scope>NUCLEOTIDE SEQUENCE [LARGE SCALE GENOMIC DNA]</scope>
    <source>
        <strain evidence="9 10">MIT 12-6600</strain>
    </source>
</reference>
<keyword evidence="6 7" id="KW-0472">Membrane</keyword>
<keyword evidence="5 7" id="KW-1133">Transmembrane helix</keyword>
<keyword evidence="4 7" id="KW-0812">Transmembrane</keyword>
<dbReference type="PROSITE" id="PS50928">
    <property type="entry name" value="ABC_TM1"/>
    <property type="match status" value="1"/>
</dbReference>
<comment type="similarity">
    <text evidence="7">Belongs to the binding-protein-dependent transport system permease family.</text>
</comment>
<dbReference type="Gene3D" id="1.10.3720.10">
    <property type="entry name" value="MetI-like"/>
    <property type="match status" value="1"/>
</dbReference>
<dbReference type="SUPFAM" id="SSF161098">
    <property type="entry name" value="MetI-like"/>
    <property type="match status" value="1"/>
</dbReference>
<dbReference type="CDD" id="cd06261">
    <property type="entry name" value="TM_PBP2"/>
    <property type="match status" value="1"/>
</dbReference>
<dbReference type="GO" id="GO:0071916">
    <property type="term" value="F:dipeptide transmembrane transporter activity"/>
    <property type="evidence" value="ECO:0007669"/>
    <property type="project" value="TreeGrafter"/>
</dbReference>
<feature type="transmembrane region" description="Helical" evidence="7">
    <location>
        <begin position="102"/>
        <end position="125"/>
    </location>
</feature>
<dbReference type="Pfam" id="PF00528">
    <property type="entry name" value="BPD_transp_1"/>
    <property type="match status" value="1"/>
</dbReference>
<dbReference type="Pfam" id="PF19300">
    <property type="entry name" value="BPD_transp_1_N"/>
    <property type="match status" value="1"/>
</dbReference>
<accession>A0A3D8INV4</accession>
<keyword evidence="3" id="KW-1003">Cell membrane</keyword>
<dbReference type="PANTHER" id="PTHR43163">
    <property type="entry name" value="DIPEPTIDE TRANSPORT SYSTEM PERMEASE PROTEIN DPPB-RELATED"/>
    <property type="match status" value="1"/>
</dbReference>
<evidence type="ECO:0000313" key="9">
    <source>
        <dbReference type="EMBL" id="RDU66596.1"/>
    </source>
</evidence>
<dbReference type="InterPro" id="IPR045621">
    <property type="entry name" value="BPD_transp_1_N"/>
</dbReference>
<organism evidence="9 10">
    <name type="scientific">Helicobacter equorum</name>
    <dbReference type="NCBI Taxonomy" id="361872"/>
    <lineage>
        <taxon>Bacteria</taxon>
        <taxon>Pseudomonadati</taxon>
        <taxon>Campylobacterota</taxon>
        <taxon>Epsilonproteobacteria</taxon>
        <taxon>Campylobacterales</taxon>
        <taxon>Helicobacteraceae</taxon>
        <taxon>Helicobacter</taxon>
    </lineage>
</organism>
<comment type="subcellular location">
    <subcellularLocation>
        <location evidence="1 7">Cell membrane</location>
        <topology evidence="1 7">Multi-pass membrane protein</topology>
    </subcellularLocation>
</comment>
<feature type="transmembrane region" description="Helical" evidence="7">
    <location>
        <begin position="275"/>
        <end position="302"/>
    </location>
</feature>
<dbReference type="OrthoDB" id="9778910at2"/>
<evidence type="ECO:0000256" key="5">
    <source>
        <dbReference type="ARBA" id="ARBA00022989"/>
    </source>
</evidence>
<evidence type="ECO:0000259" key="8">
    <source>
        <dbReference type="PROSITE" id="PS50928"/>
    </source>
</evidence>
<sequence length="314" mass="35089">MSAYIIKRLLSLIPILLIASFAIFMFLRLGGTDPVTQFLLNSHIPQTPQLIAELTEEFGLNKPLLEQYIVWLGGVLKGDFGTSYMSGRDVGADFFYYLPNTLLLVFFGFLLTLMLSIPLGILSAMYEGKWLDKALQILCLVGVSVPNFWFALLLIAFFCVSLQWLPAISDGSLVSFILPTISIAFMSICINARLIRANMLQVQTQYHILYATLRDIPRYKIITKHILYNALIPIVTAFGMHIGELIGGCLLIESIFAIPGIGLYSIQAVANHDYPIIQCFVLVLCGIFTLCNILTDILYAFLDPRISKNFKGVQ</sequence>
<evidence type="ECO:0000313" key="10">
    <source>
        <dbReference type="Proteomes" id="UP000256514"/>
    </source>
</evidence>
<evidence type="ECO:0000256" key="4">
    <source>
        <dbReference type="ARBA" id="ARBA00022692"/>
    </source>
</evidence>
<evidence type="ECO:0000256" key="6">
    <source>
        <dbReference type="ARBA" id="ARBA00023136"/>
    </source>
</evidence>
<evidence type="ECO:0000256" key="3">
    <source>
        <dbReference type="ARBA" id="ARBA00022475"/>
    </source>
</evidence>
<name>A0A3D8INV4_9HELI</name>
<proteinExistence type="inferred from homology"/>
<feature type="transmembrane region" description="Helical" evidence="7">
    <location>
        <begin position="12"/>
        <end position="31"/>
    </location>
</feature>
<dbReference type="InterPro" id="IPR035906">
    <property type="entry name" value="MetI-like_sf"/>
</dbReference>
<feature type="transmembrane region" description="Helical" evidence="7">
    <location>
        <begin position="137"/>
        <end position="164"/>
    </location>
</feature>
<keyword evidence="10" id="KW-1185">Reference proteome</keyword>
<gene>
    <name evidence="9" type="ORF">CQA54_06455</name>
</gene>
<evidence type="ECO:0000256" key="2">
    <source>
        <dbReference type="ARBA" id="ARBA00022448"/>
    </source>
</evidence>
<dbReference type="AlphaFoldDB" id="A0A3D8INV4"/>
<dbReference type="RefSeq" id="WP_115571294.1">
    <property type="nucleotide sequence ID" value="NZ_NXLT01000005.1"/>
</dbReference>
<protein>
    <submittedName>
        <fullName evidence="9">Nickel ABC transporter permease subunit NikB</fullName>
    </submittedName>
</protein>
<feature type="domain" description="ABC transmembrane type-1" evidence="8">
    <location>
        <begin position="98"/>
        <end position="295"/>
    </location>
</feature>
<keyword evidence="2 7" id="KW-0813">Transport</keyword>
<feature type="transmembrane region" description="Helical" evidence="7">
    <location>
        <begin position="176"/>
        <end position="195"/>
    </location>
</feature>
<evidence type="ECO:0000256" key="7">
    <source>
        <dbReference type="RuleBase" id="RU363032"/>
    </source>
</evidence>
<dbReference type="EMBL" id="NXLT01000005">
    <property type="protein sequence ID" value="RDU66596.1"/>
    <property type="molecule type" value="Genomic_DNA"/>
</dbReference>
<feature type="transmembrane region" description="Helical" evidence="7">
    <location>
        <begin position="226"/>
        <end position="255"/>
    </location>
</feature>
<evidence type="ECO:0000256" key="1">
    <source>
        <dbReference type="ARBA" id="ARBA00004651"/>
    </source>
</evidence>
<dbReference type="GO" id="GO:0005886">
    <property type="term" value="C:plasma membrane"/>
    <property type="evidence" value="ECO:0007669"/>
    <property type="project" value="UniProtKB-SubCell"/>
</dbReference>
<dbReference type="InterPro" id="IPR000515">
    <property type="entry name" value="MetI-like"/>
</dbReference>
<comment type="caution">
    <text evidence="9">The sequence shown here is derived from an EMBL/GenBank/DDBJ whole genome shotgun (WGS) entry which is preliminary data.</text>
</comment>